<name>A0AAU7ZML6_9BACT</name>
<feature type="region of interest" description="Disordered" evidence="1">
    <location>
        <begin position="1"/>
        <end position="23"/>
    </location>
</feature>
<evidence type="ECO:0000256" key="1">
    <source>
        <dbReference type="SAM" id="MobiDB-lite"/>
    </source>
</evidence>
<gene>
    <name evidence="2" type="ORF">RBB77_17865</name>
</gene>
<dbReference type="KEGG" id="tpsc:RBB77_17865"/>
<evidence type="ECO:0000313" key="2">
    <source>
        <dbReference type="EMBL" id="XCB32290.1"/>
    </source>
</evidence>
<reference evidence="2" key="2">
    <citation type="journal article" date="2024" name="Environ. Microbiol.">
        <title>Genome analysis and description of Tunturibacter gen. nov. expands the diversity of Terriglobia in tundra soils.</title>
        <authorList>
            <person name="Messyasz A."/>
            <person name="Mannisto M.K."/>
            <person name="Kerkhof L.J."/>
            <person name="Haggblom M.M."/>
        </authorList>
    </citation>
    <scope>NUCLEOTIDE SEQUENCE</scope>
    <source>
        <strain evidence="2">X5P6</strain>
    </source>
</reference>
<dbReference type="RefSeq" id="WP_353063129.1">
    <property type="nucleotide sequence ID" value="NZ_CP132942.1"/>
</dbReference>
<feature type="compositionally biased region" description="Low complexity" evidence="1">
    <location>
        <begin position="1"/>
        <end position="18"/>
    </location>
</feature>
<accession>A0AAU7ZML6</accession>
<organism evidence="2">
    <name type="scientific">Tunturiibacter psychrotolerans</name>
    <dbReference type="NCBI Taxonomy" id="3069686"/>
    <lineage>
        <taxon>Bacteria</taxon>
        <taxon>Pseudomonadati</taxon>
        <taxon>Acidobacteriota</taxon>
        <taxon>Terriglobia</taxon>
        <taxon>Terriglobales</taxon>
        <taxon>Acidobacteriaceae</taxon>
        <taxon>Tunturiibacter</taxon>
    </lineage>
</organism>
<protein>
    <recommendedName>
        <fullName evidence="3">Bacterial Ig-like domain-containing protein</fullName>
    </recommendedName>
</protein>
<sequence>MSLITGCASGTSSGGSTTPPMTEAVTPTVTVSASPSGSISTAQPLSVSVAVASSAGVPAGSVVLSSGNYTSFPFLVSGGQAVVSVPAGLLTAGTDTLTANFTPANTASYLNAAGTTNVTVLASGAATPVVTASSVTYSTGGYGSPFRALPQASGNVLVSVSASTSGMLVFGPVTGGGLQLDPAHLLGPLNIYLSHQISIRATIVAP</sequence>
<reference evidence="2" key="1">
    <citation type="submission" date="2023-08" db="EMBL/GenBank/DDBJ databases">
        <authorList>
            <person name="Messyasz A."/>
            <person name="Mannisto M.K."/>
            <person name="Kerkhof L.J."/>
            <person name="Haggblom M."/>
        </authorList>
    </citation>
    <scope>NUCLEOTIDE SEQUENCE</scope>
    <source>
        <strain evidence="2">X5P6</strain>
    </source>
</reference>
<dbReference type="AlphaFoldDB" id="A0AAU7ZML6"/>
<evidence type="ECO:0008006" key="3">
    <source>
        <dbReference type="Google" id="ProtNLM"/>
    </source>
</evidence>
<proteinExistence type="predicted"/>
<dbReference type="EMBL" id="CP132942">
    <property type="protein sequence ID" value="XCB32290.1"/>
    <property type="molecule type" value="Genomic_DNA"/>
</dbReference>